<organism evidence="1 2">
    <name type="scientific">Zooshikella harenae</name>
    <dbReference type="NCBI Taxonomy" id="2827238"/>
    <lineage>
        <taxon>Bacteria</taxon>
        <taxon>Pseudomonadati</taxon>
        <taxon>Pseudomonadota</taxon>
        <taxon>Gammaproteobacteria</taxon>
        <taxon>Oceanospirillales</taxon>
        <taxon>Zooshikellaceae</taxon>
        <taxon>Zooshikella</taxon>
    </lineage>
</organism>
<evidence type="ECO:0008006" key="3">
    <source>
        <dbReference type="Google" id="ProtNLM"/>
    </source>
</evidence>
<accession>A0ABS5ZLU8</accession>
<gene>
    <name evidence="1" type="ORF">KCG35_25780</name>
</gene>
<proteinExistence type="predicted"/>
<dbReference type="EMBL" id="JAGSOY010000299">
    <property type="protein sequence ID" value="MBU2714465.1"/>
    <property type="molecule type" value="Genomic_DNA"/>
</dbReference>
<sequence>FHQCVKQDGDPDATREELADAYADWVQYGKPDGKNGCGGPPPVPVPVPEPIECDSNCEKTLQQTTRVTAQGAVIIFFIWVCSALTTG</sequence>
<reference evidence="1 2" key="1">
    <citation type="submission" date="2021-04" db="EMBL/GenBank/DDBJ databases">
        <authorList>
            <person name="Pira H."/>
            <person name="Risdian C."/>
            <person name="Wink J."/>
        </authorList>
    </citation>
    <scope>NUCLEOTIDE SEQUENCE [LARGE SCALE GENOMIC DNA]</scope>
    <source>
        <strain evidence="1 2">WH53</strain>
    </source>
</reference>
<evidence type="ECO:0000313" key="2">
    <source>
        <dbReference type="Proteomes" id="UP000690515"/>
    </source>
</evidence>
<keyword evidence="2" id="KW-1185">Reference proteome</keyword>
<dbReference type="Proteomes" id="UP000690515">
    <property type="component" value="Unassembled WGS sequence"/>
</dbReference>
<protein>
    <recommendedName>
        <fullName evidence="3">Lysozyme</fullName>
    </recommendedName>
</protein>
<comment type="caution">
    <text evidence="1">The sequence shown here is derived from an EMBL/GenBank/DDBJ whole genome shotgun (WGS) entry which is preliminary data.</text>
</comment>
<dbReference type="RefSeq" id="WP_215822744.1">
    <property type="nucleotide sequence ID" value="NZ_JAGSOY010000299.1"/>
</dbReference>
<feature type="non-terminal residue" evidence="1">
    <location>
        <position position="1"/>
    </location>
</feature>
<evidence type="ECO:0000313" key="1">
    <source>
        <dbReference type="EMBL" id="MBU2714465.1"/>
    </source>
</evidence>
<name>A0ABS5ZLU8_9GAMM</name>